<comment type="caution">
    <text evidence="1">The sequence shown here is derived from an EMBL/GenBank/DDBJ whole genome shotgun (WGS) entry which is preliminary data.</text>
</comment>
<dbReference type="AlphaFoldDB" id="W4VLU9"/>
<dbReference type="EMBL" id="BAVS01000016">
    <property type="protein sequence ID" value="GAE93803.1"/>
    <property type="molecule type" value="Genomic_DNA"/>
</dbReference>
<evidence type="ECO:0000313" key="2">
    <source>
        <dbReference type="Proteomes" id="UP000019102"/>
    </source>
</evidence>
<gene>
    <name evidence="1" type="ORF">JCM21714_2910</name>
</gene>
<proteinExistence type="predicted"/>
<reference evidence="1 2" key="1">
    <citation type="journal article" date="2014" name="Genome Announc.">
        <title>Draft Genome Sequence of the Boron-Tolerant and Moderately Halotolerant Bacterium Gracilibacillus boraciitolerans JCM 21714T.</title>
        <authorList>
            <person name="Ahmed I."/>
            <person name="Oshima K."/>
            <person name="Suda W."/>
            <person name="Kitamura K."/>
            <person name="Iida T."/>
            <person name="Ohmori Y."/>
            <person name="Fujiwara T."/>
            <person name="Hattori M."/>
            <person name="Ohkuma M."/>
        </authorList>
    </citation>
    <scope>NUCLEOTIDE SEQUENCE [LARGE SCALE GENOMIC DNA]</scope>
    <source>
        <strain evidence="1 2">JCM 21714</strain>
    </source>
</reference>
<dbReference type="RefSeq" id="WP_235182770.1">
    <property type="nucleotide sequence ID" value="NZ_BAVS01000016.1"/>
</dbReference>
<evidence type="ECO:0000313" key="1">
    <source>
        <dbReference type="EMBL" id="GAE93803.1"/>
    </source>
</evidence>
<organism evidence="1 2">
    <name type="scientific">Gracilibacillus boraciitolerans JCM 21714</name>
    <dbReference type="NCBI Taxonomy" id="1298598"/>
    <lineage>
        <taxon>Bacteria</taxon>
        <taxon>Bacillati</taxon>
        <taxon>Bacillota</taxon>
        <taxon>Bacilli</taxon>
        <taxon>Bacillales</taxon>
        <taxon>Bacillaceae</taxon>
        <taxon>Gracilibacillus</taxon>
    </lineage>
</organism>
<keyword evidence="2" id="KW-1185">Reference proteome</keyword>
<name>W4VLU9_9BACI</name>
<dbReference type="STRING" id="1298598.JCM21714_2910"/>
<dbReference type="Proteomes" id="UP000019102">
    <property type="component" value="Unassembled WGS sequence"/>
</dbReference>
<sequence>MKLRKERVQWLVSLIIKYEMQEIDDRFYELLPIEKEERESFHDSIEPPLMT</sequence>
<accession>W4VLU9</accession>
<protein>
    <submittedName>
        <fullName evidence="1">Uncharacterized protein</fullName>
    </submittedName>
</protein>